<protein>
    <submittedName>
        <fullName evidence="1">Uncharacterized protein</fullName>
    </submittedName>
</protein>
<dbReference type="AlphaFoldDB" id="A0A644XQE3"/>
<dbReference type="EMBL" id="VSSQ01002895">
    <property type="protein sequence ID" value="MPM17968.1"/>
    <property type="molecule type" value="Genomic_DNA"/>
</dbReference>
<proteinExistence type="predicted"/>
<name>A0A644XQE3_9ZZZZ</name>
<gene>
    <name evidence="1" type="ORF">SDC9_64368</name>
</gene>
<organism evidence="1">
    <name type="scientific">bioreactor metagenome</name>
    <dbReference type="NCBI Taxonomy" id="1076179"/>
    <lineage>
        <taxon>unclassified sequences</taxon>
        <taxon>metagenomes</taxon>
        <taxon>ecological metagenomes</taxon>
    </lineage>
</organism>
<evidence type="ECO:0000313" key="1">
    <source>
        <dbReference type="EMBL" id="MPM17968.1"/>
    </source>
</evidence>
<reference evidence="1" key="1">
    <citation type="submission" date="2019-08" db="EMBL/GenBank/DDBJ databases">
        <authorList>
            <person name="Kucharzyk K."/>
            <person name="Murdoch R.W."/>
            <person name="Higgins S."/>
            <person name="Loffler F."/>
        </authorList>
    </citation>
    <scope>NUCLEOTIDE SEQUENCE</scope>
</reference>
<sequence length="277" mass="32151">MVDLYSRISTINGFTVLTINFQRTYGLSEEYESIKERANEALVKYLGYPGLIAFNDSEKSVTFSSERLIPVASENRPRIMLLFSNPHPHSIHQGMFLSSNTRGRENLFWPVMEDAGWLPIPKVNRTPKKLADICLEAKYPGPFELIFYCYYAFPTDFPEDIRKIFGKEYFRQVIETEAVDEFRNSVQETNVEAVVTFNKEIFNLVSKVRIEHYVDRLLEGELIQNQINGIDRHVPIFLTFPTGWRYNRNYMQFRKASLAEIRKAICSGLNVSESTNS</sequence>
<comment type="caution">
    <text evidence="1">The sequence shown here is derived from an EMBL/GenBank/DDBJ whole genome shotgun (WGS) entry which is preliminary data.</text>
</comment>
<accession>A0A644XQE3</accession>